<dbReference type="Gene3D" id="3.30.450.20">
    <property type="entry name" value="PAS domain"/>
    <property type="match status" value="2"/>
</dbReference>
<evidence type="ECO:0000313" key="3">
    <source>
        <dbReference type="EMBL" id="PWQ96724.1"/>
    </source>
</evidence>
<dbReference type="InterPro" id="IPR013656">
    <property type="entry name" value="PAS_4"/>
</dbReference>
<protein>
    <recommendedName>
        <fullName evidence="5">Sensor domain-containing diguanylate cyclase</fullName>
    </recommendedName>
</protein>
<organism evidence="3 4">
    <name type="scientific">Leucothrix pacifica</name>
    <dbReference type="NCBI Taxonomy" id="1247513"/>
    <lineage>
        <taxon>Bacteria</taxon>
        <taxon>Pseudomonadati</taxon>
        <taxon>Pseudomonadota</taxon>
        <taxon>Gammaproteobacteria</taxon>
        <taxon>Thiotrichales</taxon>
        <taxon>Thiotrichaceae</taxon>
        <taxon>Leucothrix</taxon>
    </lineage>
</organism>
<evidence type="ECO:0000259" key="2">
    <source>
        <dbReference type="PROSITE" id="PS50887"/>
    </source>
</evidence>
<dbReference type="NCBIfam" id="TIGR00229">
    <property type="entry name" value="sensory_box"/>
    <property type="match status" value="2"/>
</dbReference>
<dbReference type="SMART" id="SM00267">
    <property type="entry name" value="GGDEF"/>
    <property type="match status" value="1"/>
</dbReference>
<feature type="domain" description="GGDEF" evidence="2">
    <location>
        <begin position="402"/>
        <end position="534"/>
    </location>
</feature>
<dbReference type="InterPro" id="IPR029787">
    <property type="entry name" value="Nucleotide_cyclase"/>
</dbReference>
<dbReference type="SUPFAM" id="SSF55785">
    <property type="entry name" value="PYP-like sensor domain (PAS domain)"/>
    <property type="match status" value="2"/>
</dbReference>
<accession>A0A317CDJ7</accession>
<dbReference type="NCBIfam" id="TIGR00254">
    <property type="entry name" value="GGDEF"/>
    <property type="match status" value="1"/>
</dbReference>
<keyword evidence="4" id="KW-1185">Reference proteome</keyword>
<dbReference type="InterPro" id="IPR000014">
    <property type="entry name" value="PAS"/>
</dbReference>
<dbReference type="PANTHER" id="PTHR44757:SF2">
    <property type="entry name" value="BIOFILM ARCHITECTURE MAINTENANCE PROTEIN MBAA"/>
    <property type="match status" value="1"/>
</dbReference>
<dbReference type="PROSITE" id="PS50113">
    <property type="entry name" value="PAC"/>
    <property type="match status" value="1"/>
</dbReference>
<dbReference type="InterPro" id="IPR043128">
    <property type="entry name" value="Rev_trsase/Diguanyl_cyclase"/>
</dbReference>
<dbReference type="SUPFAM" id="SSF55073">
    <property type="entry name" value="Nucleotide cyclase"/>
    <property type="match status" value="1"/>
</dbReference>
<dbReference type="CDD" id="cd00130">
    <property type="entry name" value="PAS"/>
    <property type="match status" value="2"/>
</dbReference>
<dbReference type="Pfam" id="PF08448">
    <property type="entry name" value="PAS_4"/>
    <property type="match status" value="1"/>
</dbReference>
<dbReference type="InterPro" id="IPR052155">
    <property type="entry name" value="Biofilm_reg_signaling"/>
</dbReference>
<dbReference type="PROSITE" id="PS50887">
    <property type="entry name" value="GGDEF"/>
    <property type="match status" value="1"/>
</dbReference>
<dbReference type="Proteomes" id="UP000245539">
    <property type="component" value="Unassembled WGS sequence"/>
</dbReference>
<reference evidence="3 4" key="1">
    <citation type="submission" date="2018-05" db="EMBL/GenBank/DDBJ databases">
        <title>Leucothrix arctica sp. nov., isolated from Arctic seawater.</title>
        <authorList>
            <person name="Choi A."/>
            <person name="Baek K."/>
        </authorList>
    </citation>
    <scope>NUCLEOTIDE SEQUENCE [LARGE SCALE GENOMIC DNA]</scope>
    <source>
        <strain evidence="3 4">JCM 18388</strain>
    </source>
</reference>
<sequence>MSYAAVQLDNIYTSLEDVGPLIVACIDRESACVLYKNKRFERELVCPDNETDQITLYDFIHDESYIPLARLLSDAKRDPVQTAQLCFLDKHGKCFEIVLNTHANPADPDQLILFLNDIRQQQERDRSLRVYEQIFSSTEELIALIDNNYRYQVVNRAYLEHHQVSEDNIIGNTLFDLYQDDAGDLVKLIDRTLKHGEVVRELHPYTGSGLSNEVRYIDSMHSPYYNKEGEICGVIVGARDITEQHLAEKAMESSQSYYKMLFKHSPDMLASVDITSGEIIECNDMFSKVLEYDCQDVVGSSVFDFHDTNCKEMLAGSVATLNETDAISDLELSLSTKSGEHIPVSLRTTPLVDRERNIAIFVWRDISRQKQLAYDAIHDPLTGLLNRDGFMEKFEKPFRRSEGKTLCYFDVDNFKTLNDRFGHLLGDKFLMELSKLMVDLMEGEVLGRLGGDEFVAMLCHDDLEVAERSMEMINRGVTELVSSDERYSESDLSVSIGITPYTSDEQRKVVLQRADNACYQSKRTGKNKVTTYEVQVA</sequence>
<dbReference type="InterPro" id="IPR035965">
    <property type="entry name" value="PAS-like_dom_sf"/>
</dbReference>
<dbReference type="CDD" id="cd01949">
    <property type="entry name" value="GGDEF"/>
    <property type="match status" value="1"/>
</dbReference>
<dbReference type="EMBL" id="QGKM01000035">
    <property type="protein sequence ID" value="PWQ96724.1"/>
    <property type="molecule type" value="Genomic_DNA"/>
</dbReference>
<evidence type="ECO:0000313" key="4">
    <source>
        <dbReference type="Proteomes" id="UP000245539"/>
    </source>
</evidence>
<dbReference type="InterPro" id="IPR000160">
    <property type="entry name" value="GGDEF_dom"/>
</dbReference>
<gene>
    <name evidence="3" type="ORF">DKW60_12130</name>
</gene>
<dbReference type="Gene3D" id="3.30.70.270">
    <property type="match status" value="1"/>
</dbReference>
<dbReference type="AlphaFoldDB" id="A0A317CDJ7"/>
<dbReference type="RefSeq" id="WP_109837919.1">
    <property type="nucleotide sequence ID" value="NZ_QGKM01000035.1"/>
</dbReference>
<dbReference type="PANTHER" id="PTHR44757">
    <property type="entry name" value="DIGUANYLATE CYCLASE DGCP"/>
    <property type="match status" value="1"/>
</dbReference>
<dbReference type="OrthoDB" id="92309at2"/>
<feature type="domain" description="PAC" evidence="1">
    <location>
        <begin position="200"/>
        <end position="253"/>
    </location>
</feature>
<dbReference type="SMART" id="SM00091">
    <property type="entry name" value="PAS"/>
    <property type="match status" value="3"/>
</dbReference>
<name>A0A317CDJ7_9GAMM</name>
<dbReference type="Pfam" id="PF13426">
    <property type="entry name" value="PAS_9"/>
    <property type="match status" value="1"/>
</dbReference>
<dbReference type="Pfam" id="PF00990">
    <property type="entry name" value="GGDEF"/>
    <property type="match status" value="1"/>
</dbReference>
<comment type="caution">
    <text evidence="3">The sequence shown here is derived from an EMBL/GenBank/DDBJ whole genome shotgun (WGS) entry which is preliminary data.</text>
</comment>
<proteinExistence type="predicted"/>
<evidence type="ECO:0000259" key="1">
    <source>
        <dbReference type="PROSITE" id="PS50113"/>
    </source>
</evidence>
<evidence type="ECO:0008006" key="5">
    <source>
        <dbReference type="Google" id="ProtNLM"/>
    </source>
</evidence>
<dbReference type="InterPro" id="IPR000700">
    <property type="entry name" value="PAS-assoc_C"/>
</dbReference>